<dbReference type="KEGG" id="aio:EXH44_09395"/>
<protein>
    <recommendedName>
        <fullName evidence="4">Lipoprotein</fullName>
    </recommendedName>
</protein>
<keyword evidence="3" id="KW-1185">Reference proteome</keyword>
<feature type="signal peptide" evidence="1">
    <location>
        <begin position="1"/>
        <end position="20"/>
    </location>
</feature>
<dbReference type="AlphaFoldDB" id="A0A4P7CLF1"/>
<reference evidence="2 3" key="1">
    <citation type="submission" date="2019-03" db="EMBL/GenBank/DDBJ databases">
        <authorList>
            <person name="Che Y."/>
            <person name="Zhou L."/>
        </authorList>
    </citation>
    <scope>NUCLEOTIDE SEQUENCE [LARGE SCALE GENOMIC DNA]</scope>
    <source>
        <strain evidence="2 3">AIFJ1607</strain>
    </source>
</reference>
<dbReference type="RefSeq" id="WP_162857238.1">
    <property type="nucleotide sequence ID" value="NZ_CP038145.1"/>
</dbReference>
<proteinExistence type="predicted"/>
<evidence type="ECO:0000256" key="1">
    <source>
        <dbReference type="SAM" id="SignalP"/>
    </source>
</evidence>
<name>A0A4P7CLF1_9PAST</name>
<sequence>MTKLKLILLTSVLTCLFSCTTDNPTASKKAQTGYLKDTISQAELNNINNFKRYYYSCNNLETSETSFLTSYFPLSKESRMKNNFGIYFQLDGGKAEPFDHIENKPINSKGTRFEVIYRSYHPIQGTYIDLIAREYSSTYYKNYNGTLIPWLECKES</sequence>
<evidence type="ECO:0008006" key="4">
    <source>
        <dbReference type="Google" id="ProtNLM"/>
    </source>
</evidence>
<keyword evidence="1" id="KW-0732">Signal</keyword>
<accession>A0A4P7CLF1</accession>
<evidence type="ECO:0000313" key="2">
    <source>
        <dbReference type="EMBL" id="QBQ64422.1"/>
    </source>
</evidence>
<dbReference type="Proteomes" id="UP000294444">
    <property type="component" value="Chromosome"/>
</dbReference>
<gene>
    <name evidence="2" type="ORF">EXH44_09395</name>
</gene>
<organism evidence="2 3">
    <name type="scientific">Actinobacillus indolicus</name>
    <dbReference type="NCBI Taxonomy" id="51049"/>
    <lineage>
        <taxon>Bacteria</taxon>
        <taxon>Pseudomonadati</taxon>
        <taxon>Pseudomonadota</taxon>
        <taxon>Gammaproteobacteria</taxon>
        <taxon>Pasteurellales</taxon>
        <taxon>Pasteurellaceae</taxon>
        <taxon>Actinobacillus</taxon>
    </lineage>
</organism>
<evidence type="ECO:0000313" key="3">
    <source>
        <dbReference type="Proteomes" id="UP000294444"/>
    </source>
</evidence>
<feature type="chain" id="PRO_5020788906" description="Lipoprotein" evidence="1">
    <location>
        <begin position="21"/>
        <end position="156"/>
    </location>
</feature>
<dbReference type="EMBL" id="CP038145">
    <property type="protein sequence ID" value="QBQ64422.1"/>
    <property type="molecule type" value="Genomic_DNA"/>
</dbReference>